<organism evidence="2 3">
    <name type="scientific">Dryococelus australis</name>
    <dbReference type="NCBI Taxonomy" id="614101"/>
    <lineage>
        <taxon>Eukaryota</taxon>
        <taxon>Metazoa</taxon>
        <taxon>Ecdysozoa</taxon>
        <taxon>Arthropoda</taxon>
        <taxon>Hexapoda</taxon>
        <taxon>Insecta</taxon>
        <taxon>Pterygota</taxon>
        <taxon>Neoptera</taxon>
        <taxon>Polyneoptera</taxon>
        <taxon>Phasmatodea</taxon>
        <taxon>Verophasmatodea</taxon>
        <taxon>Anareolatae</taxon>
        <taxon>Phasmatidae</taxon>
        <taxon>Eurycanthinae</taxon>
        <taxon>Dryococelus</taxon>
    </lineage>
</organism>
<name>A0ABQ9G0Z8_9NEOP</name>
<reference evidence="2 3" key="1">
    <citation type="submission" date="2023-02" db="EMBL/GenBank/DDBJ databases">
        <title>LHISI_Scaffold_Assembly.</title>
        <authorList>
            <person name="Stuart O.P."/>
            <person name="Cleave R."/>
            <person name="Magrath M.J.L."/>
            <person name="Mikheyev A.S."/>
        </authorList>
    </citation>
    <scope>NUCLEOTIDE SEQUENCE [LARGE SCALE GENOMIC DNA]</scope>
    <source>
        <strain evidence="2">Daus_M_001</strain>
        <tissue evidence="2">Leg muscle</tissue>
    </source>
</reference>
<evidence type="ECO:0000256" key="1">
    <source>
        <dbReference type="SAM" id="MobiDB-lite"/>
    </source>
</evidence>
<gene>
    <name evidence="2" type="ORF">PR048_033694</name>
</gene>
<feature type="region of interest" description="Disordered" evidence="1">
    <location>
        <begin position="248"/>
        <end position="300"/>
    </location>
</feature>
<evidence type="ECO:0000313" key="3">
    <source>
        <dbReference type="Proteomes" id="UP001159363"/>
    </source>
</evidence>
<feature type="compositionally biased region" description="Low complexity" evidence="1">
    <location>
        <begin position="248"/>
        <end position="261"/>
    </location>
</feature>
<feature type="compositionally biased region" description="Basic and acidic residues" evidence="1">
    <location>
        <begin position="267"/>
        <end position="276"/>
    </location>
</feature>
<comment type="caution">
    <text evidence="2">The sequence shown here is derived from an EMBL/GenBank/DDBJ whole genome shotgun (WGS) entry which is preliminary data.</text>
</comment>
<proteinExistence type="predicted"/>
<protein>
    <submittedName>
        <fullName evidence="2">Uncharacterized protein</fullName>
    </submittedName>
</protein>
<accession>A0ABQ9G0Z8</accession>
<evidence type="ECO:0000313" key="2">
    <source>
        <dbReference type="EMBL" id="KAJ8866170.1"/>
    </source>
</evidence>
<keyword evidence="3" id="KW-1185">Reference proteome</keyword>
<dbReference type="Proteomes" id="UP001159363">
    <property type="component" value="Chromosome 16"/>
</dbReference>
<feature type="region of interest" description="Disordered" evidence="1">
    <location>
        <begin position="591"/>
        <end position="625"/>
    </location>
</feature>
<feature type="region of interest" description="Disordered" evidence="1">
    <location>
        <begin position="319"/>
        <end position="373"/>
    </location>
</feature>
<sequence length="902" mass="98101">MDERACNPASRSRGVVVVRLLAFQPLANRVRFLTGSLLGFSKWESCRTMPLVGGFSRGSPVPPHPCIPALLHTHLASPSSVLKTSISTPHGRALQESEFCLWRQTMNAHGTYARSWTGNRDEVPFEPPKLMVRNLDPRAAAIVDKCSLEIRQQIELRSIPDIEQVFHAHECMSLGRARIVAQGPRDNCGTRATRAGHVAERGHGLAYIAQSCWRVRKRLLRVENAPKSWSAGFLGDLLFHPPLHSDAVSYSPPSPSSASSAGVQGRGKRENPEKTRRPAALSGTVPTCENPGGILGRGLNPKASEQLARVSRQIAVNGRQFETRTPAPFSPLGVYQPGLRDSSPANERRAAPATGQSALASREVGVGSEGRLQEGKGACPPRSFGAGFRLLRRFIRRSTVVRLQNNEFVIGVTVYVYIRRSYSFSGIKLLRPLAVAAATSFAGLIGAESCLVNYAPITENVSIVATLVASPPAAGGGAAVAAHACAVSATITQRARVRVVCLEAAGSRHFVLGSLATWLHVNISPLPSVIALTIASHLIRNAQDDSEPIADLQRNKHRVPYTARCGATLGYLLPGGSTSFTLPRKMVSYSAPTETSPRLVSFRPPPPEQTRDRNSQESARATRRRQAHIHLTSLLAGPPWHPMRRNARAGETRRPATSSCMIPSCEYPGVTQFAFVGGEQANRSASTAPIGRVVFVPGVVCGVVDDIWPNGVENGREEQTLALCVSSQSFSLSYPLSERCDKEEGRPDIERERSQHWPCRYRVCNALVRYTQWSLELVMKSLWLARTVAVAPVSTGGVRPLATRVKRHVLTAHASWRPACTVDAASTRQTSCLSPGRGTVLINPISKHSGADLHQQSSQRHITPPEDRPCHQPRCVESICSLSRAHKGLWSLPCCQINPRNF</sequence>
<dbReference type="EMBL" id="JARBHB010000017">
    <property type="protein sequence ID" value="KAJ8866170.1"/>
    <property type="molecule type" value="Genomic_DNA"/>
</dbReference>